<comment type="caution">
    <text evidence="13">The sequence shown here is derived from an EMBL/GenBank/DDBJ whole genome shotgun (WGS) entry which is preliminary data.</text>
</comment>
<evidence type="ECO:0000313" key="14">
    <source>
        <dbReference type="Proteomes" id="UP000077671"/>
    </source>
</evidence>
<evidence type="ECO:0000256" key="7">
    <source>
        <dbReference type="ARBA" id="ARBA00023316"/>
    </source>
</evidence>
<keyword evidence="3" id="KW-0328">Glycosyltransferase</keyword>
<keyword evidence="3" id="KW-0808">Transferase</keyword>
<proteinExistence type="predicted"/>
<dbReference type="EMBL" id="LWDD02000192">
    <property type="protein sequence ID" value="KAE8262872.1"/>
    <property type="molecule type" value="Genomic_DNA"/>
</dbReference>
<evidence type="ECO:0000256" key="1">
    <source>
        <dbReference type="ARBA" id="ARBA00004439"/>
    </source>
</evidence>
<feature type="transmembrane region" description="Helical" evidence="11">
    <location>
        <begin position="826"/>
        <end position="845"/>
    </location>
</feature>
<feature type="transmembrane region" description="Helical" evidence="11">
    <location>
        <begin position="701"/>
        <end position="724"/>
    </location>
</feature>
<dbReference type="SUPFAM" id="SSF53448">
    <property type="entry name" value="Nucleotide-diphospho-sugar transferases"/>
    <property type="match status" value="1"/>
</dbReference>
<dbReference type="Proteomes" id="UP000077671">
    <property type="component" value="Unassembled WGS sequence"/>
</dbReference>
<dbReference type="GO" id="GO:0071944">
    <property type="term" value="C:cell periphery"/>
    <property type="evidence" value="ECO:0007669"/>
    <property type="project" value="TreeGrafter"/>
</dbReference>
<gene>
    <name evidence="13" type="ORF">A4X03_0g2107</name>
</gene>
<evidence type="ECO:0000259" key="12">
    <source>
        <dbReference type="Pfam" id="PF08407"/>
    </source>
</evidence>
<feature type="transmembrane region" description="Helical" evidence="11">
    <location>
        <begin position="1151"/>
        <end position="1173"/>
    </location>
</feature>
<comment type="subcellular location">
    <subcellularLocation>
        <location evidence="1">Cytoplasmic vesicle membrane</location>
        <topology evidence="1">Multi-pass membrane protein</topology>
    </subcellularLocation>
</comment>
<evidence type="ECO:0000256" key="6">
    <source>
        <dbReference type="ARBA" id="ARBA00023136"/>
    </source>
</evidence>
<dbReference type="GO" id="GO:0030659">
    <property type="term" value="C:cytoplasmic vesicle membrane"/>
    <property type="evidence" value="ECO:0007669"/>
    <property type="project" value="UniProtKB-SubCell"/>
</dbReference>
<keyword evidence="8" id="KW-0968">Cytoplasmic vesicle</keyword>
<feature type="domain" description="Chitin synthase N-terminal" evidence="12">
    <location>
        <begin position="288"/>
        <end position="351"/>
    </location>
</feature>
<dbReference type="PANTHER" id="PTHR22914:SF44">
    <property type="entry name" value="CHITIN SYNTHASE 2"/>
    <property type="match status" value="1"/>
</dbReference>
<dbReference type="GO" id="GO:0071555">
    <property type="term" value="P:cell wall organization"/>
    <property type="evidence" value="ECO:0007669"/>
    <property type="project" value="UniProtKB-KW"/>
</dbReference>
<evidence type="ECO:0000313" key="13">
    <source>
        <dbReference type="EMBL" id="KAE8262872.1"/>
    </source>
</evidence>
<sequence length="1382" mass="151750">MGGYFGQQGGGGGGSAPQFGQPFRPNYNQQQQPPQQQQQQQYYNQQQPATAHRTSPPGFSDSHSSDTYTNQHPNNPQIHVQPASSQSHPAAPYSNQYDHRMDSTYDVTPGSGGVSPGARDYESIYDNYAATSPSGYPHNNNAMGGQGAFAASDTHLVKSSDMYEHDNQSGMINGRGGPEADLGGPYGYNKQGAGYETIDMGSQNPIVSYPPAGPGAPGFPPTMGQGHPGGFAVSMPNAGPWNGLGAPGTAINQGFRGNAPQSRFGPGMPNAARAGAYAENRDRLMRKRTVRRIELQNGNLVLDVPVPKSLAKPGQPEEFVKCRYTAVTCKPDDFIQERYATRTWLSGRKTELAIVLTMYNEDEVLFCRTMNSVIKNIAYLCTRSKSKTWGANAWQKCVVVVVSDGRKKANERTLKVLGLMGCYIEGVMKDHVLEKETTAHMFEYTTQVIVDGMGNVKVGSCPVQVVFILKEKNAKKLNSHRWFYNAICAQLQPNVTVLLDVGTKPTGTSIYELWKAFDKNKMVGGACGEIAVDTGRGCGLLLNPLVASQNFEYKISNILDKPLESVFGYISVLPGAFSAYRLKALRGRPLEAYFLGEALHAGGSAGGGTFLQNMYLAEDRILCFEITAKAGEAWILKYVKSAKATTDVPDRVPEFISQRRRWLNGSLFAGIHATLHFYRIWSSGHNFFRKLWLTVQVIYNIVQLIFTWTALANFFLAFFFLISSATSDPEHDPFGGQGDAILEIMQNVYIALVIVCIVCSLGNRPQGSNFAYTSCMIAFAVIMGLALYCAGFTVYLALDAAGLLTTTGWTTGNFERLFQTSGFRDIVISTAATYFLWVLASLVHFEPWHLITSFVQYLFLTPFYVTVLSIYSMSNLHDVSWGTKGDNGPSTDLGSASAKKGKDGKAAVEVKIPTTAEETEELWSHMQAELAVPKPEVKAKRSADQKASDHAANFRTQFLLWWLGTNAALVIIFTSKWWLAYVRNHVYSGKKGVIVNPYQTVIFWATAGLSAVRALGSFIYIILYWMGRGRHIICKPMMDVGTVQTYATQESVSEPSESEAVARMMAKVLICTAVACMINISLLSSFMSSVTGRAVRACRRCWYDMGLMLCATFVPLLAGNGATIMAIYGALNWDIAYLPNLQILDTIAFAFYRFVPVLADCVSVSLIVWIGMLRRKKSAIFRFTPETFLHVCLQRLVWVRAGWCGYTTVATLLCQSCNIRDHELSSVGICGRLELLAIGGTAMSMVQTILMTALLWLQHRNRSRTEARLDLTHLIFASFCRLAFQILVVDASISPVQQPFDKLKLLPLGEAEGSIIIASLAHLLTEAESTLDQPELSTHESGSSQPCSWLHDSKVQTEVATPAASAPSAAQHVQVLPIAHFN</sequence>
<feature type="transmembrane region" description="Helical" evidence="11">
    <location>
        <begin position="662"/>
        <end position="681"/>
    </location>
</feature>
<dbReference type="InterPro" id="IPR013616">
    <property type="entry name" value="Chitin_synth_N"/>
</dbReference>
<dbReference type="InterPro" id="IPR029044">
    <property type="entry name" value="Nucleotide-diphossugar_trans"/>
</dbReference>
<dbReference type="InterPro" id="IPR004835">
    <property type="entry name" value="Chitin_synth"/>
</dbReference>
<evidence type="ECO:0000256" key="9">
    <source>
        <dbReference type="ARBA" id="ARBA00024009"/>
    </source>
</evidence>
<feature type="transmembrane region" description="Helical" evidence="11">
    <location>
        <begin position="775"/>
        <end position="798"/>
    </location>
</feature>
<feature type="transmembrane region" description="Helical" evidence="11">
    <location>
        <begin position="744"/>
        <end position="763"/>
    </location>
</feature>
<dbReference type="PANTHER" id="PTHR22914">
    <property type="entry name" value="CHITIN SYNTHASE"/>
    <property type="match status" value="1"/>
</dbReference>
<evidence type="ECO:0000256" key="11">
    <source>
        <dbReference type="SAM" id="Phobius"/>
    </source>
</evidence>
<keyword evidence="6 11" id="KW-0472">Membrane</keyword>
<feature type="transmembrane region" description="Helical" evidence="11">
    <location>
        <begin position="1107"/>
        <end position="1131"/>
    </location>
</feature>
<feature type="transmembrane region" description="Helical" evidence="11">
    <location>
        <begin position="1001"/>
        <end position="1026"/>
    </location>
</feature>
<organism evidence="13 14">
    <name type="scientific">Tilletia caries</name>
    <name type="common">wheat bunt fungus</name>
    <dbReference type="NCBI Taxonomy" id="13290"/>
    <lineage>
        <taxon>Eukaryota</taxon>
        <taxon>Fungi</taxon>
        <taxon>Dikarya</taxon>
        <taxon>Basidiomycota</taxon>
        <taxon>Ustilaginomycotina</taxon>
        <taxon>Exobasidiomycetes</taxon>
        <taxon>Tilletiales</taxon>
        <taxon>Tilletiaceae</taxon>
        <taxon>Tilletia</taxon>
    </lineage>
</organism>
<dbReference type="GO" id="GO:0006031">
    <property type="term" value="P:chitin biosynthetic process"/>
    <property type="evidence" value="ECO:0007669"/>
    <property type="project" value="TreeGrafter"/>
</dbReference>
<feature type="transmembrane region" description="Helical" evidence="11">
    <location>
        <begin position="857"/>
        <end position="874"/>
    </location>
</feature>
<dbReference type="CDD" id="cd04190">
    <property type="entry name" value="Chitin_synth_C"/>
    <property type="match status" value="1"/>
</dbReference>
<feature type="transmembrane region" description="Helical" evidence="11">
    <location>
        <begin position="1235"/>
        <end position="1257"/>
    </location>
</feature>
<evidence type="ECO:0000256" key="3">
    <source>
        <dbReference type="ARBA" id="ARBA00022676"/>
    </source>
</evidence>
<dbReference type="GO" id="GO:0030428">
    <property type="term" value="C:cell septum"/>
    <property type="evidence" value="ECO:0007669"/>
    <property type="project" value="TreeGrafter"/>
</dbReference>
<evidence type="ECO:0000256" key="4">
    <source>
        <dbReference type="ARBA" id="ARBA00022692"/>
    </source>
</evidence>
<protein>
    <recommendedName>
        <fullName evidence="2">chitin synthase</fullName>
        <ecNumber evidence="2">2.4.1.16</ecNumber>
    </recommendedName>
</protein>
<feature type="compositionally biased region" description="Gly residues" evidence="10">
    <location>
        <begin position="1"/>
        <end position="15"/>
    </location>
</feature>
<evidence type="ECO:0000256" key="5">
    <source>
        <dbReference type="ARBA" id="ARBA00022989"/>
    </source>
</evidence>
<keyword evidence="5 11" id="KW-1133">Transmembrane helix</keyword>
<accession>A0A8T8TP75</accession>
<evidence type="ECO:0000256" key="10">
    <source>
        <dbReference type="SAM" id="MobiDB-lite"/>
    </source>
</evidence>
<feature type="transmembrane region" description="Helical" evidence="11">
    <location>
        <begin position="959"/>
        <end position="980"/>
    </location>
</feature>
<reference evidence="13" key="2">
    <citation type="journal article" date="2019" name="IMA Fungus">
        <title>Genome sequencing and comparison of five Tilletia species to identify candidate genes for the detection of regulated species infecting wheat.</title>
        <authorList>
            <person name="Nguyen H.D.T."/>
            <person name="Sultana T."/>
            <person name="Kesanakurti P."/>
            <person name="Hambleton S."/>
        </authorList>
    </citation>
    <scope>NUCLEOTIDE SEQUENCE</scope>
    <source>
        <strain evidence="13">DAOMC 238032</strain>
    </source>
</reference>
<feature type="transmembrane region" description="Helical" evidence="11">
    <location>
        <begin position="1064"/>
        <end position="1086"/>
    </location>
</feature>
<dbReference type="Pfam" id="PF01644">
    <property type="entry name" value="Chitin_synth_1"/>
    <property type="match status" value="1"/>
</dbReference>
<feature type="compositionally biased region" description="Polar residues" evidence="10">
    <location>
        <begin position="61"/>
        <end position="96"/>
    </location>
</feature>
<name>A0A8T8TP75_9BASI</name>
<feature type="region of interest" description="Disordered" evidence="10">
    <location>
        <begin position="1"/>
        <end position="118"/>
    </location>
</feature>
<evidence type="ECO:0000256" key="8">
    <source>
        <dbReference type="ARBA" id="ARBA00023329"/>
    </source>
</evidence>
<feature type="compositionally biased region" description="Low complexity" evidence="10">
    <location>
        <begin position="16"/>
        <end position="48"/>
    </location>
</feature>
<comment type="function">
    <text evidence="9">Polymerizes chitin, a structural polymer of the cell wall and septum, by transferring the sugar moiety of UDP-GlcNAc to the non-reducing end of the growing chitin polymer.</text>
</comment>
<dbReference type="Pfam" id="PF08407">
    <property type="entry name" value="Chitin_synth_1N"/>
    <property type="match status" value="1"/>
</dbReference>
<evidence type="ECO:0000256" key="2">
    <source>
        <dbReference type="ARBA" id="ARBA00012543"/>
    </source>
</evidence>
<keyword evidence="4 11" id="KW-0812">Transmembrane</keyword>
<keyword evidence="7" id="KW-0961">Cell wall biogenesis/degradation</keyword>
<reference evidence="13" key="1">
    <citation type="submission" date="2016-04" db="EMBL/GenBank/DDBJ databases">
        <authorList>
            <person name="Nguyen H.D."/>
            <person name="Kesanakurti P."/>
            <person name="Cullis J."/>
            <person name="Levesque C.A."/>
            <person name="Hambleton S."/>
        </authorList>
    </citation>
    <scope>NUCLEOTIDE SEQUENCE</scope>
    <source>
        <strain evidence="13">DAOMC 238032</strain>
    </source>
</reference>
<dbReference type="GO" id="GO:0004100">
    <property type="term" value="F:chitin synthase activity"/>
    <property type="evidence" value="ECO:0007669"/>
    <property type="project" value="UniProtKB-EC"/>
</dbReference>
<dbReference type="EC" id="2.4.1.16" evidence="2"/>